<dbReference type="AlphaFoldDB" id="A0A8T0D460"/>
<evidence type="ECO:0000313" key="2">
    <source>
        <dbReference type="Proteomes" id="UP000699462"/>
    </source>
</evidence>
<proteinExistence type="predicted"/>
<organism evidence="1 2">
    <name type="scientific">Paragonimus westermani</name>
    <dbReference type="NCBI Taxonomy" id="34504"/>
    <lineage>
        <taxon>Eukaryota</taxon>
        <taxon>Metazoa</taxon>
        <taxon>Spiralia</taxon>
        <taxon>Lophotrochozoa</taxon>
        <taxon>Platyhelminthes</taxon>
        <taxon>Trematoda</taxon>
        <taxon>Digenea</taxon>
        <taxon>Plagiorchiida</taxon>
        <taxon>Troglotremata</taxon>
        <taxon>Troglotrematidae</taxon>
        <taxon>Paragonimus</taxon>
    </lineage>
</organism>
<reference evidence="1 2" key="1">
    <citation type="submission" date="2019-07" db="EMBL/GenBank/DDBJ databases">
        <title>Annotation for the trematode Paragonimus westermani.</title>
        <authorList>
            <person name="Choi Y.-J."/>
        </authorList>
    </citation>
    <scope>NUCLEOTIDE SEQUENCE [LARGE SCALE GENOMIC DNA]</scope>
    <source>
        <strain evidence="1">180907_Pwestermani</strain>
    </source>
</reference>
<gene>
    <name evidence="1" type="ORF">P879_12015</name>
</gene>
<dbReference type="Proteomes" id="UP000699462">
    <property type="component" value="Unassembled WGS sequence"/>
</dbReference>
<name>A0A8T0D460_9TREM</name>
<protein>
    <submittedName>
        <fullName evidence="1">Uncharacterized protein</fullName>
    </submittedName>
</protein>
<evidence type="ECO:0000313" key="1">
    <source>
        <dbReference type="EMBL" id="KAF8562650.1"/>
    </source>
</evidence>
<accession>A0A8T0D460</accession>
<dbReference type="EMBL" id="JTDF01018381">
    <property type="protein sequence ID" value="KAF8562650.1"/>
    <property type="molecule type" value="Genomic_DNA"/>
</dbReference>
<keyword evidence="2" id="KW-1185">Reference proteome</keyword>
<sequence length="111" mass="13058">MLEIPFCSVTFSCTHDNVDSRLTSDEKDLAVIEIIPEYQHILSWSWNTLRFSADILARWAVIHAELEVPILDDRICDQCFRIGYLLLHILLHCRHRVREIWVLMSCFSSNI</sequence>
<comment type="caution">
    <text evidence="1">The sequence shown here is derived from an EMBL/GenBank/DDBJ whole genome shotgun (WGS) entry which is preliminary data.</text>
</comment>
<dbReference type="OrthoDB" id="6614653at2759"/>